<accession>A0A1I7X6L6</accession>
<proteinExistence type="predicted"/>
<organism evidence="1 2">
    <name type="scientific">Heterorhabditis bacteriophora</name>
    <name type="common">Entomopathogenic nematode worm</name>
    <dbReference type="NCBI Taxonomy" id="37862"/>
    <lineage>
        <taxon>Eukaryota</taxon>
        <taxon>Metazoa</taxon>
        <taxon>Ecdysozoa</taxon>
        <taxon>Nematoda</taxon>
        <taxon>Chromadorea</taxon>
        <taxon>Rhabditida</taxon>
        <taxon>Rhabditina</taxon>
        <taxon>Rhabditomorpha</taxon>
        <taxon>Strongyloidea</taxon>
        <taxon>Heterorhabditidae</taxon>
        <taxon>Heterorhabditis</taxon>
    </lineage>
</organism>
<dbReference type="AlphaFoldDB" id="A0A1I7X6L6"/>
<evidence type="ECO:0000313" key="2">
    <source>
        <dbReference type="WBParaSite" id="Hba_13041"/>
    </source>
</evidence>
<keyword evidence="1" id="KW-1185">Reference proteome</keyword>
<name>A0A1I7X6L6_HETBA</name>
<evidence type="ECO:0000313" key="1">
    <source>
        <dbReference type="Proteomes" id="UP000095283"/>
    </source>
</evidence>
<dbReference type="WBParaSite" id="Hba_13041">
    <property type="protein sequence ID" value="Hba_13041"/>
    <property type="gene ID" value="Hba_13041"/>
</dbReference>
<sequence>MTTSEIHYSFGIIILDLNNMNPFDEDAEHHTQSVNMINREANVFISVAFEHVNSRELNGPEHRR</sequence>
<protein>
    <submittedName>
        <fullName evidence="2">Uncharacterized protein</fullName>
    </submittedName>
</protein>
<reference evidence="2" key="1">
    <citation type="submission" date="2016-11" db="UniProtKB">
        <authorList>
            <consortium name="WormBaseParasite"/>
        </authorList>
    </citation>
    <scope>IDENTIFICATION</scope>
</reference>
<dbReference type="Proteomes" id="UP000095283">
    <property type="component" value="Unplaced"/>
</dbReference>